<sequence length="114" mass="13136">MDRAHVWGRVVFRGADHDSGVRMARNGFRTAQYGKVRITQKRKFYKSLSGPDAITLHKIGYDENEVMWPCRIFCVHRVVGTCSIRNPLKVLQETSISKKNDNFDRRKIANSIPS</sequence>
<dbReference type="Proteomes" id="UP000298663">
    <property type="component" value="Unassembled WGS sequence"/>
</dbReference>
<organism evidence="1 2">
    <name type="scientific">Steinernema carpocapsae</name>
    <name type="common">Entomopathogenic nematode</name>
    <dbReference type="NCBI Taxonomy" id="34508"/>
    <lineage>
        <taxon>Eukaryota</taxon>
        <taxon>Metazoa</taxon>
        <taxon>Ecdysozoa</taxon>
        <taxon>Nematoda</taxon>
        <taxon>Chromadorea</taxon>
        <taxon>Rhabditida</taxon>
        <taxon>Tylenchina</taxon>
        <taxon>Panagrolaimomorpha</taxon>
        <taxon>Strongyloidoidea</taxon>
        <taxon>Steinernematidae</taxon>
        <taxon>Steinernema</taxon>
    </lineage>
</organism>
<gene>
    <name evidence="1" type="ORF">L596_009706</name>
</gene>
<dbReference type="AlphaFoldDB" id="A0A4V6A6N1"/>
<protein>
    <submittedName>
        <fullName evidence="1">Uncharacterized protein</fullName>
    </submittedName>
</protein>
<reference evidence="1 2" key="2">
    <citation type="journal article" date="2019" name="G3 (Bethesda)">
        <title>Hybrid Assembly of the Genome of the Entomopathogenic Nematode Steinernema carpocapsae Identifies the X-Chromosome.</title>
        <authorList>
            <person name="Serra L."/>
            <person name="Macchietto M."/>
            <person name="Macias-Munoz A."/>
            <person name="McGill C.J."/>
            <person name="Rodriguez I.M."/>
            <person name="Rodriguez B."/>
            <person name="Murad R."/>
            <person name="Mortazavi A."/>
        </authorList>
    </citation>
    <scope>NUCLEOTIDE SEQUENCE [LARGE SCALE GENOMIC DNA]</scope>
    <source>
        <strain evidence="1 2">ALL</strain>
    </source>
</reference>
<proteinExistence type="predicted"/>
<evidence type="ECO:0000313" key="2">
    <source>
        <dbReference type="Proteomes" id="UP000298663"/>
    </source>
</evidence>
<reference evidence="1 2" key="1">
    <citation type="journal article" date="2015" name="Genome Biol.">
        <title>Comparative genomics of Steinernema reveals deeply conserved gene regulatory networks.</title>
        <authorList>
            <person name="Dillman A.R."/>
            <person name="Macchietto M."/>
            <person name="Porter C.F."/>
            <person name="Rogers A."/>
            <person name="Williams B."/>
            <person name="Antoshechkin I."/>
            <person name="Lee M.M."/>
            <person name="Goodwin Z."/>
            <person name="Lu X."/>
            <person name="Lewis E.E."/>
            <person name="Goodrich-Blair H."/>
            <person name="Stock S.P."/>
            <person name="Adams B.J."/>
            <person name="Sternberg P.W."/>
            <person name="Mortazavi A."/>
        </authorList>
    </citation>
    <scope>NUCLEOTIDE SEQUENCE [LARGE SCALE GENOMIC DNA]</scope>
    <source>
        <strain evidence="1 2">ALL</strain>
    </source>
</reference>
<name>A0A4V6A6N1_STECR</name>
<dbReference type="EMBL" id="AZBU02000002">
    <property type="protein sequence ID" value="TKR95555.1"/>
    <property type="molecule type" value="Genomic_DNA"/>
</dbReference>
<evidence type="ECO:0000313" key="1">
    <source>
        <dbReference type="EMBL" id="TKR95555.1"/>
    </source>
</evidence>
<keyword evidence="2" id="KW-1185">Reference proteome</keyword>
<comment type="caution">
    <text evidence="1">The sequence shown here is derived from an EMBL/GenBank/DDBJ whole genome shotgun (WGS) entry which is preliminary data.</text>
</comment>
<accession>A0A4V6A6N1</accession>